<evidence type="ECO:0000313" key="1">
    <source>
        <dbReference type="EMBL" id="SDE34554.1"/>
    </source>
</evidence>
<gene>
    <name evidence="1" type="ORF">SAMN04489747_3169</name>
</gene>
<dbReference type="Gene3D" id="3.40.50.12580">
    <property type="match status" value="1"/>
</dbReference>
<accession>A0A1G7C599</accession>
<name>A0A1G7C599_9ACTN</name>
<dbReference type="EMBL" id="LT629688">
    <property type="protein sequence ID" value="SDE34554.1"/>
    <property type="molecule type" value="Genomic_DNA"/>
</dbReference>
<dbReference type="Proteomes" id="UP000198546">
    <property type="component" value="Chromosome i"/>
</dbReference>
<dbReference type="SUPFAM" id="SSF53756">
    <property type="entry name" value="UDP-Glycosyltransferase/glycogen phosphorylase"/>
    <property type="match status" value="1"/>
</dbReference>
<evidence type="ECO:0000313" key="2">
    <source>
        <dbReference type="Proteomes" id="UP000198546"/>
    </source>
</evidence>
<organism evidence="1 2">
    <name type="scientific">Auraticoccus monumenti</name>
    <dbReference type="NCBI Taxonomy" id="675864"/>
    <lineage>
        <taxon>Bacteria</taxon>
        <taxon>Bacillati</taxon>
        <taxon>Actinomycetota</taxon>
        <taxon>Actinomycetes</taxon>
        <taxon>Propionibacteriales</taxon>
        <taxon>Propionibacteriaceae</taxon>
        <taxon>Auraticoccus</taxon>
    </lineage>
</organism>
<reference evidence="1 2" key="1">
    <citation type="submission" date="2016-10" db="EMBL/GenBank/DDBJ databases">
        <authorList>
            <person name="de Groot N.N."/>
        </authorList>
    </citation>
    <scope>NUCLEOTIDE SEQUENCE [LARGE SCALE GENOMIC DNA]</scope>
    <source>
        <strain evidence="1 2">MON 2.2</strain>
    </source>
</reference>
<dbReference type="STRING" id="675864.SAMN04489747_3169"/>
<sequence length="399" mass="43457">MSAPVSVTRSAWRLAQQTAGRARVRAQLPAIEAELTAQRAGREGGFPCALWFSHPPAHLYQAQQWLRPLERLARRRPVLVLATQPATARALARATTLPVHLTRTPPAVDRVLERHAVRLVLYVNNAQPNFSMLRTTGQRHVHLSHGESNKVSMVSHQLRAYDFCFVAGRASADRILDAVWGLDPDRLIPVGRPQLDHVPPAPVRADGRRTVLYAPTWEGDSPAMSYGSMLSHGVALVRSLLTDPGLRVVVRPHPLTGTHRRDHAAALAEVERLLTTADPSAGHRLDRGPDAERALGEADVAVCDVSAMAMDVLGLGRPLLLTAPVEPAAWRDPEGIASWVPELHAGEAGTGAERVRALLSTGPHEEHRRRVEHLFGDTTPGSASDRFEAAVERVLATFG</sequence>
<keyword evidence="2" id="KW-1185">Reference proteome</keyword>
<protein>
    <submittedName>
        <fullName evidence="1">CDP-Glycerol:Poly(Glycerophosphate) glycerophosphotransferase</fullName>
    </submittedName>
</protein>
<dbReference type="InterPro" id="IPR043148">
    <property type="entry name" value="TagF_C"/>
</dbReference>
<dbReference type="AlphaFoldDB" id="A0A1G7C599"/>
<dbReference type="InterPro" id="IPR007554">
    <property type="entry name" value="Glycerophosphate_synth"/>
</dbReference>
<dbReference type="GO" id="GO:0016020">
    <property type="term" value="C:membrane"/>
    <property type="evidence" value="ECO:0007669"/>
    <property type="project" value="InterPro"/>
</dbReference>
<proteinExistence type="predicted"/>
<dbReference type="GO" id="GO:0047355">
    <property type="term" value="F:CDP-glycerol glycerophosphotransferase activity"/>
    <property type="evidence" value="ECO:0007669"/>
    <property type="project" value="InterPro"/>
</dbReference>
<keyword evidence="1" id="KW-0808">Transferase</keyword>
<dbReference type="Pfam" id="PF04464">
    <property type="entry name" value="Glyphos_transf"/>
    <property type="match status" value="1"/>
</dbReference>